<dbReference type="AlphaFoldDB" id="Q3IX61"/>
<gene>
    <name evidence="2" type="ORF">RSP_6171</name>
</gene>
<keyword evidence="3" id="KW-1185">Reference proteome</keyword>
<dbReference type="EMBL" id="CP000144">
    <property type="protein sequence ID" value="ABA80873.1"/>
    <property type="molecule type" value="Genomic_DNA"/>
</dbReference>
<name>Q3IX61_CERS4</name>
<evidence type="ECO:0000256" key="1">
    <source>
        <dbReference type="SAM" id="MobiDB-lite"/>
    </source>
</evidence>
<feature type="region of interest" description="Disordered" evidence="1">
    <location>
        <begin position="129"/>
        <end position="167"/>
    </location>
</feature>
<accession>Q3IX61</accession>
<organism evidence="2 3">
    <name type="scientific">Cereibacter sphaeroides (strain ATCC 17023 / DSM 158 / JCM 6121 / CCUG 31486 / LMG 2827 / NBRC 12203 / NCIMB 8253 / ATH 2.4.1.)</name>
    <name type="common">Rhodobacter sphaeroides</name>
    <dbReference type="NCBI Taxonomy" id="272943"/>
    <lineage>
        <taxon>Bacteria</taxon>
        <taxon>Pseudomonadati</taxon>
        <taxon>Pseudomonadota</taxon>
        <taxon>Alphaproteobacteria</taxon>
        <taxon>Rhodobacterales</taxon>
        <taxon>Paracoccaceae</taxon>
        <taxon>Cereibacter</taxon>
    </lineage>
</organism>
<dbReference type="Proteomes" id="UP000002703">
    <property type="component" value="Chromosome 2"/>
</dbReference>
<proteinExistence type="predicted"/>
<dbReference type="STRING" id="272943.RSP_6171"/>
<feature type="compositionally biased region" description="Basic and acidic residues" evidence="1">
    <location>
        <begin position="64"/>
        <end position="83"/>
    </location>
</feature>
<dbReference type="EnsemblBacteria" id="ABA80873">
    <property type="protein sequence ID" value="ABA80873"/>
    <property type="gene ID" value="RSP_6171"/>
</dbReference>
<protein>
    <submittedName>
        <fullName evidence="2">Uncharacterized protein</fullName>
    </submittedName>
</protein>
<dbReference type="KEGG" id="rsp:RSP_6171"/>
<sequence>MFCTPRVEQWGAGIGRDRPLTPLRGWRHNILASRQSVKNFSVATTPIRSHSEFGAGPVPRLRLHSENVRDERRFAAGDTRPRGSVEGLQRPQGREDPPGGDRLSRQPVGPKQVGKVLAEKIMALSGFQGARPSMRLGGGASAVPARQRPRAPCRGEVLQPCPSLTLS</sequence>
<evidence type="ECO:0000313" key="2">
    <source>
        <dbReference type="EMBL" id="ABA80873.1"/>
    </source>
</evidence>
<reference evidence="3" key="1">
    <citation type="submission" date="2005-09" db="EMBL/GenBank/DDBJ databases">
        <title>Complete sequence of chromosome 2 of Rhodobacter sphaeroides 2.4.1.</title>
        <authorList>
            <person name="Copeland A."/>
            <person name="Lucas S."/>
            <person name="Lapidus A."/>
            <person name="Barry K."/>
            <person name="Detter J.C."/>
            <person name="Glavina T."/>
            <person name="Hammon N."/>
            <person name="Israni S."/>
            <person name="Pitluck S."/>
            <person name="Richardson P."/>
            <person name="Mackenzie C."/>
            <person name="Choudhary M."/>
            <person name="Larimer F."/>
            <person name="Hauser L.J."/>
            <person name="Land M."/>
            <person name="Donohue T.J."/>
            <person name="Kaplan S."/>
        </authorList>
    </citation>
    <scope>NUCLEOTIDE SEQUENCE [LARGE SCALE GENOMIC DNA]</scope>
    <source>
        <strain evidence="3">ATCC 17023 / DSM 158 / JCM 6121 / CCUG 31486 / LMG 2827 / NBRC 12203 / NCIMB 8253 / ATH 2.4.1.</strain>
    </source>
</reference>
<feature type="region of interest" description="Disordered" evidence="1">
    <location>
        <begin position="64"/>
        <end position="111"/>
    </location>
</feature>
<evidence type="ECO:0000313" key="3">
    <source>
        <dbReference type="Proteomes" id="UP000002703"/>
    </source>
</evidence>
<feature type="compositionally biased region" description="Basic and acidic residues" evidence="1">
    <location>
        <begin position="92"/>
        <end position="104"/>
    </location>
</feature>